<dbReference type="Pfam" id="PF00141">
    <property type="entry name" value="peroxidase"/>
    <property type="match status" value="2"/>
</dbReference>
<dbReference type="CDD" id="cd00649">
    <property type="entry name" value="catalase_peroxidase_1"/>
    <property type="match status" value="1"/>
</dbReference>
<keyword evidence="4 12" id="KW-0560">Oxidoreductase</keyword>
<proteinExistence type="inferred from homology"/>
<dbReference type="PANTHER" id="PTHR30555">
    <property type="entry name" value="HYDROPEROXIDASE I, BIFUNCTIONAL CATALASE-PEROXIDASE"/>
    <property type="match status" value="1"/>
</dbReference>
<dbReference type="GO" id="GO:0005829">
    <property type="term" value="C:cytosol"/>
    <property type="evidence" value="ECO:0007669"/>
    <property type="project" value="UniProtKB-ARBA"/>
</dbReference>
<feature type="cross-link" description="Tryptophyl-tyrosyl-methioninium (Tyr-Met) (with Trp-86)" evidence="12">
    <location>
        <begin position="209"/>
        <end position="235"/>
    </location>
</feature>
<reference evidence="15 16" key="1">
    <citation type="submission" date="2020-04" db="EMBL/GenBank/DDBJ databases">
        <authorList>
            <person name="Klaysubun C."/>
            <person name="Duangmal K."/>
            <person name="Lipun K."/>
        </authorList>
    </citation>
    <scope>NUCLEOTIDE SEQUENCE [LARGE SCALE GENOMIC DNA]</scope>
    <source>
        <strain evidence="15 16">DSM 45300</strain>
    </source>
</reference>
<keyword evidence="5 12" id="KW-0408">Iron</keyword>
<dbReference type="EMBL" id="JAAXKZ010000070">
    <property type="protein sequence ID" value="NMH93491.1"/>
    <property type="molecule type" value="Genomic_DNA"/>
</dbReference>
<evidence type="ECO:0000256" key="12">
    <source>
        <dbReference type="HAMAP-Rule" id="MF_01961"/>
    </source>
</evidence>
<evidence type="ECO:0000256" key="11">
    <source>
        <dbReference type="ARBA" id="ARBA00074141"/>
    </source>
</evidence>
<dbReference type="PROSITE" id="PS00436">
    <property type="entry name" value="PEROXIDASE_2"/>
    <property type="match status" value="1"/>
</dbReference>
<dbReference type="PRINTS" id="PR00458">
    <property type="entry name" value="PEROXIDASE"/>
</dbReference>
<evidence type="ECO:0000313" key="16">
    <source>
        <dbReference type="Proteomes" id="UP000586918"/>
    </source>
</evidence>
<comment type="catalytic activity">
    <reaction evidence="8 12 13">
        <text>H2O2 + AH2 = A + 2 H2O</text>
        <dbReference type="Rhea" id="RHEA:30275"/>
        <dbReference type="ChEBI" id="CHEBI:13193"/>
        <dbReference type="ChEBI" id="CHEBI:15377"/>
        <dbReference type="ChEBI" id="CHEBI:16240"/>
        <dbReference type="ChEBI" id="CHEBI:17499"/>
        <dbReference type="EC" id="1.11.1.21"/>
    </reaction>
</comment>
<dbReference type="InterPro" id="IPR000763">
    <property type="entry name" value="Catalase_peroxidase"/>
</dbReference>
<dbReference type="NCBIfam" id="NF011635">
    <property type="entry name" value="PRK15061.1"/>
    <property type="match status" value="1"/>
</dbReference>
<dbReference type="PRINTS" id="PR00460">
    <property type="entry name" value="BPEROXIDASE"/>
</dbReference>
<comment type="function">
    <text evidence="12">Bifunctional enzyme with both catalase and broad-spectrum peroxidase activity.</text>
</comment>
<evidence type="ECO:0000256" key="6">
    <source>
        <dbReference type="ARBA" id="ARBA00023324"/>
    </source>
</evidence>
<dbReference type="EC" id="1.11.1.21" evidence="10 12"/>
<dbReference type="InterPro" id="IPR019794">
    <property type="entry name" value="Peroxidases_AS"/>
</dbReference>
<dbReference type="PROSITE" id="PS00435">
    <property type="entry name" value="PEROXIDASE_1"/>
    <property type="match status" value="1"/>
</dbReference>
<feature type="active site" description="Proton acceptor" evidence="12">
    <location>
        <position position="87"/>
    </location>
</feature>
<comment type="subunit">
    <text evidence="12">Homodimer or homotetramer.</text>
</comment>
<evidence type="ECO:0000256" key="5">
    <source>
        <dbReference type="ARBA" id="ARBA00023004"/>
    </source>
</evidence>
<evidence type="ECO:0000259" key="14">
    <source>
        <dbReference type="PROSITE" id="PS50873"/>
    </source>
</evidence>
<feature type="site" description="Transition state stabilizer" evidence="12">
    <location>
        <position position="83"/>
    </location>
</feature>
<comment type="similarity">
    <text evidence="9 12 13">Belongs to the peroxidase family. Peroxidase/catalase subfamily.</text>
</comment>
<comment type="PTM">
    <text evidence="12">Formation of the three residue Trp-Tyr-Met cross-link is important for the catalase, but not the peroxidase activity of the enzyme.</text>
</comment>
<dbReference type="GO" id="GO:0004096">
    <property type="term" value="F:catalase activity"/>
    <property type="evidence" value="ECO:0007669"/>
    <property type="project" value="UniProtKB-UniRule"/>
</dbReference>
<dbReference type="InterPro" id="IPR010255">
    <property type="entry name" value="Haem_peroxidase_sf"/>
</dbReference>
<keyword evidence="1 12" id="KW-0575">Peroxidase</keyword>
<keyword evidence="6 12" id="KW-0376">Hydrogen peroxide</keyword>
<dbReference type="FunFam" id="1.10.420.10:FF:000004">
    <property type="entry name" value="Catalase-peroxidase"/>
    <property type="match status" value="1"/>
</dbReference>
<dbReference type="CDD" id="cd08200">
    <property type="entry name" value="catalase_peroxidase_2"/>
    <property type="match status" value="1"/>
</dbReference>
<dbReference type="AlphaFoldDB" id="A0A848DM26"/>
<keyword evidence="2 12" id="KW-0349">Heme</keyword>
<keyword evidence="3 12" id="KW-0479">Metal-binding</keyword>
<dbReference type="GO" id="GO:0042744">
    <property type="term" value="P:hydrogen peroxide catabolic process"/>
    <property type="evidence" value="ECO:0007669"/>
    <property type="project" value="UniProtKB-KW"/>
</dbReference>
<comment type="catalytic activity">
    <reaction evidence="7 12 13">
        <text>2 H2O2 = O2 + 2 H2O</text>
        <dbReference type="Rhea" id="RHEA:20309"/>
        <dbReference type="ChEBI" id="CHEBI:15377"/>
        <dbReference type="ChEBI" id="CHEBI:15379"/>
        <dbReference type="ChEBI" id="CHEBI:16240"/>
        <dbReference type="EC" id="1.11.1.21"/>
    </reaction>
</comment>
<dbReference type="Proteomes" id="UP000586918">
    <property type="component" value="Unassembled WGS sequence"/>
</dbReference>
<evidence type="ECO:0000313" key="15">
    <source>
        <dbReference type="EMBL" id="NMH93491.1"/>
    </source>
</evidence>
<protein>
    <recommendedName>
        <fullName evidence="11 12">Catalase-peroxidase</fullName>
        <shortName evidence="12">CP</shortName>
        <ecNumber evidence="10 12">1.11.1.21</ecNumber>
    </recommendedName>
    <alternativeName>
        <fullName evidence="12">Peroxidase/catalase</fullName>
    </alternativeName>
</protein>
<dbReference type="GO" id="GO:0070301">
    <property type="term" value="P:cellular response to hydrogen peroxide"/>
    <property type="evidence" value="ECO:0007669"/>
    <property type="project" value="TreeGrafter"/>
</dbReference>
<dbReference type="GO" id="GO:0020037">
    <property type="term" value="F:heme binding"/>
    <property type="evidence" value="ECO:0007669"/>
    <property type="project" value="InterPro"/>
</dbReference>
<name>A0A848DM26_9PSEU</name>
<feature type="domain" description="Plant heme peroxidase family profile" evidence="14">
    <location>
        <begin position="88"/>
        <end position="407"/>
    </location>
</feature>
<dbReference type="FunFam" id="1.10.520.10:FF:000002">
    <property type="entry name" value="Catalase-peroxidase"/>
    <property type="match status" value="1"/>
</dbReference>
<dbReference type="PANTHER" id="PTHR30555:SF0">
    <property type="entry name" value="CATALASE-PEROXIDASE"/>
    <property type="match status" value="1"/>
</dbReference>
<sequence>MAGRRNHPTGGASNHDWWPNQLNLKILRKHSAVANPMGEDFDYAAEFNTVDLDALARDIDEVLTTSQEWWPADFGHYGPLVVRMVWHCAGTYRIDDGRGGPAAGMQRFAPLNSWPDNRNLDKARRLLWPVKEKYGRKISWADLMIFAGNRALEIMGFTTFGFAGGRADVWEPDEDVYWGPERTWLGDERHSGVRELEKPLAADQMGLIYVNPEGPNTVPDPLTSARDIRETFRRMGMNDEETVALIAGGHTFGKTHGAADPDKYLGPEPEGAPLEEQGLGWKSSYGTGKGTDAITSGLEGTWTPTPTRWDNGFFETLFGYEWDLALSPAGLWQWIPRDGAGAGTVPDAHDPSKTHSPTILTTDLALRFDPVYEQISRRFLENPDQLADAFARAWFKLTHLDLGPIQRYLGPLVPRETLLWQDPVPAVDHELVGAEDIAALKSRILASGLSVSQLVSIAWASASTFRGSDKRGGANGARIRLEPQRGWAVNDPDTLATVLRTLEGIQEAFNSSRTGGKKVSLADLIVLGGCAAVEQAAKNSGHAVQVPFTPGRTDASQGQTDVESFAALEPTADGFRNYRGKGHRLPAEYLLIDRANLLTLSAPEMTVLVGGLRVLGANAGQSSLGVLTSAPGSLTNDFFVNLLDMGTEWKATSENAETFEGRDRATGEVKWTGSRVDLVFGSNSELRAVAEVYASDDAQEKFVRDFVAAWDKVMNLDRYDLA</sequence>
<gene>
    <name evidence="12 15" type="primary">katG</name>
    <name evidence="15" type="ORF">HF519_18310</name>
</gene>
<comment type="caution">
    <text evidence="12">Lacks conserved residue(s) required for the propagation of feature annotation.</text>
</comment>
<dbReference type="HAMAP" id="MF_01961">
    <property type="entry name" value="Catal_peroxid"/>
    <property type="match status" value="1"/>
</dbReference>
<dbReference type="Gene3D" id="1.10.420.10">
    <property type="entry name" value="Peroxidase, domain 2"/>
    <property type="match status" value="2"/>
</dbReference>
<dbReference type="PROSITE" id="PS50873">
    <property type="entry name" value="PEROXIDASE_4"/>
    <property type="match status" value="1"/>
</dbReference>
<dbReference type="FunFam" id="1.10.420.10:FF:000002">
    <property type="entry name" value="Catalase-peroxidase"/>
    <property type="match status" value="1"/>
</dbReference>
<evidence type="ECO:0000256" key="1">
    <source>
        <dbReference type="ARBA" id="ARBA00022559"/>
    </source>
</evidence>
<accession>A0A848DM26</accession>
<evidence type="ECO:0000256" key="4">
    <source>
        <dbReference type="ARBA" id="ARBA00023002"/>
    </source>
</evidence>
<comment type="caution">
    <text evidence="15">The sequence shown here is derived from an EMBL/GenBank/DDBJ whole genome shotgun (WGS) entry which is preliminary data.</text>
</comment>
<dbReference type="InterPro" id="IPR002016">
    <property type="entry name" value="Haem_peroxidase"/>
</dbReference>
<evidence type="ECO:0000256" key="3">
    <source>
        <dbReference type="ARBA" id="ARBA00022723"/>
    </source>
</evidence>
<feature type="binding site" description="axial binding residue" evidence="12">
    <location>
        <position position="250"/>
    </location>
    <ligand>
        <name>heme b</name>
        <dbReference type="ChEBI" id="CHEBI:60344"/>
    </ligand>
    <ligandPart>
        <name>Fe</name>
        <dbReference type="ChEBI" id="CHEBI:18248"/>
    </ligandPart>
</feature>
<dbReference type="InterPro" id="IPR019793">
    <property type="entry name" value="Peroxidases_heam-ligand_BS"/>
</dbReference>
<organism evidence="15 16">
    <name type="scientific">Pseudonocardia bannensis</name>
    <dbReference type="NCBI Taxonomy" id="630973"/>
    <lineage>
        <taxon>Bacteria</taxon>
        <taxon>Bacillati</taxon>
        <taxon>Actinomycetota</taxon>
        <taxon>Actinomycetes</taxon>
        <taxon>Pseudonocardiales</taxon>
        <taxon>Pseudonocardiaceae</taxon>
        <taxon>Pseudonocardia</taxon>
    </lineage>
</organism>
<dbReference type="Gene3D" id="1.10.520.10">
    <property type="match status" value="2"/>
</dbReference>
<dbReference type="GO" id="GO:0046872">
    <property type="term" value="F:metal ion binding"/>
    <property type="evidence" value="ECO:0007669"/>
    <property type="project" value="UniProtKB-KW"/>
</dbReference>
<evidence type="ECO:0000256" key="10">
    <source>
        <dbReference type="ARBA" id="ARBA00067012"/>
    </source>
</evidence>
<comment type="cofactor">
    <cofactor evidence="12">
        <name>heme b</name>
        <dbReference type="ChEBI" id="CHEBI:60344"/>
    </cofactor>
    <text evidence="12">Binds 1 heme b (iron(II)-protoporphyrin IX) group per dimer.</text>
</comment>
<dbReference type="NCBIfam" id="TIGR00198">
    <property type="entry name" value="cat_per_HPI"/>
    <property type="match status" value="1"/>
</dbReference>
<evidence type="ECO:0000256" key="2">
    <source>
        <dbReference type="ARBA" id="ARBA00022617"/>
    </source>
</evidence>
<dbReference type="SUPFAM" id="SSF48113">
    <property type="entry name" value="Heme-dependent peroxidases"/>
    <property type="match status" value="2"/>
</dbReference>
<evidence type="ECO:0000256" key="7">
    <source>
        <dbReference type="ARBA" id="ARBA00049145"/>
    </source>
</evidence>
<evidence type="ECO:0000256" key="13">
    <source>
        <dbReference type="RuleBase" id="RU003451"/>
    </source>
</evidence>
<evidence type="ECO:0000256" key="8">
    <source>
        <dbReference type="ARBA" id="ARBA00051651"/>
    </source>
</evidence>
<evidence type="ECO:0000256" key="9">
    <source>
        <dbReference type="ARBA" id="ARBA00060838"/>
    </source>
</evidence>
<keyword evidence="16" id="KW-1185">Reference proteome</keyword>